<comment type="caution">
    <text evidence="2">The sequence shown here is derived from an EMBL/GenBank/DDBJ whole genome shotgun (WGS) entry which is preliminary data.</text>
</comment>
<proteinExistence type="predicted"/>
<evidence type="ECO:0000313" key="2">
    <source>
        <dbReference type="EMBL" id="THG95154.1"/>
    </source>
</evidence>
<accession>A0A4S4KB03</accession>
<protein>
    <submittedName>
        <fullName evidence="2">Uncharacterized protein</fullName>
    </submittedName>
</protein>
<keyword evidence="3" id="KW-1185">Reference proteome</keyword>
<evidence type="ECO:0000256" key="1">
    <source>
        <dbReference type="SAM" id="MobiDB-lite"/>
    </source>
</evidence>
<feature type="compositionally biased region" description="Basic and acidic residues" evidence="1">
    <location>
        <begin position="88"/>
        <end position="99"/>
    </location>
</feature>
<reference evidence="2 3" key="1">
    <citation type="submission" date="2019-02" db="EMBL/GenBank/DDBJ databases">
        <title>Genome sequencing of the rare red list fungi Phellinidium pouzarii.</title>
        <authorList>
            <person name="Buettner E."/>
            <person name="Kellner H."/>
        </authorList>
    </citation>
    <scope>NUCLEOTIDE SEQUENCE [LARGE SCALE GENOMIC DNA]</scope>
    <source>
        <strain evidence="2 3">DSM 108285</strain>
    </source>
</reference>
<organism evidence="2 3">
    <name type="scientific">Phellinidium pouzarii</name>
    <dbReference type="NCBI Taxonomy" id="167371"/>
    <lineage>
        <taxon>Eukaryota</taxon>
        <taxon>Fungi</taxon>
        <taxon>Dikarya</taxon>
        <taxon>Basidiomycota</taxon>
        <taxon>Agaricomycotina</taxon>
        <taxon>Agaricomycetes</taxon>
        <taxon>Hymenochaetales</taxon>
        <taxon>Hymenochaetaceae</taxon>
        <taxon>Phellinidium</taxon>
    </lineage>
</organism>
<dbReference type="EMBL" id="SGPK01001009">
    <property type="protein sequence ID" value="THG95154.1"/>
    <property type="molecule type" value="Genomic_DNA"/>
</dbReference>
<sequence length="156" mass="17377">MSVVTVTLRRFLRTSPPYVRRVATSAAADIFAQSPLSKGVEAATTLQDFMREAADVHDYTQQENEQKPTLIAFQSQAVVRPIDMHREFVRKYPETEHRPTTGGGQPEADERLRDAHGEDTFKEYDRTDAAQPAAAGEGNQTGKDDGGDSDDEQRDH</sequence>
<name>A0A4S4KB03_9AGAM</name>
<dbReference type="Proteomes" id="UP000308199">
    <property type="component" value="Unassembled WGS sequence"/>
</dbReference>
<evidence type="ECO:0000313" key="3">
    <source>
        <dbReference type="Proteomes" id="UP000308199"/>
    </source>
</evidence>
<feature type="compositionally biased region" description="Basic and acidic residues" evidence="1">
    <location>
        <begin position="108"/>
        <end position="128"/>
    </location>
</feature>
<feature type="region of interest" description="Disordered" evidence="1">
    <location>
        <begin position="88"/>
        <end position="156"/>
    </location>
</feature>
<gene>
    <name evidence="2" type="ORF">EW145_g8011</name>
</gene>
<feature type="compositionally biased region" description="Acidic residues" evidence="1">
    <location>
        <begin position="147"/>
        <end position="156"/>
    </location>
</feature>
<dbReference type="AlphaFoldDB" id="A0A4S4KB03"/>